<evidence type="ECO:0000256" key="1">
    <source>
        <dbReference type="ARBA" id="ARBA00005953"/>
    </source>
</evidence>
<dbReference type="EMBL" id="VXRG01000050">
    <property type="protein sequence ID" value="MXY92957.1"/>
    <property type="molecule type" value="Genomic_DNA"/>
</dbReference>
<gene>
    <name evidence="3" type="ORF">F4Y42_05845</name>
</gene>
<comment type="similarity">
    <text evidence="1">Belongs to the 4-hydroxybenzoyl-CoA thioesterase family.</text>
</comment>
<reference evidence="3" key="1">
    <citation type="submission" date="2019-09" db="EMBL/GenBank/DDBJ databases">
        <title>Characterisation of the sponge microbiome using genome-centric metagenomics.</title>
        <authorList>
            <person name="Engelberts J.P."/>
            <person name="Robbins S.J."/>
            <person name="De Goeij J.M."/>
            <person name="Aranda M."/>
            <person name="Bell S.C."/>
            <person name="Webster N.S."/>
        </authorList>
    </citation>
    <scope>NUCLEOTIDE SEQUENCE</scope>
    <source>
        <strain evidence="3">SB0664_bin_27</strain>
    </source>
</reference>
<proteinExistence type="inferred from homology"/>
<comment type="caution">
    <text evidence="3">The sequence shown here is derived from an EMBL/GenBank/DDBJ whole genome shotgun (WGS) entry which is preliminary data.</text>
</comment>
<sequence>MPMDKTEYPAVPLDITVRFAETDQMGVVHHSEYIVWFEAGRVAWMAAAGMPYTEIAGAGYNFAVTDLQCRYRNAIRFGDAVQVITRLGSLRSRQVEFVYEIRNTHTGDIYADGHTRHICVDGDGRMTRVPDWIAKRLLGKVESEAYSENA</sequence>
<evidence type="ECO:0000256" key="2">
    <source>
        <dbReference type="ARBA" id="ARBA00022801"/>
    </source>
</evidence>
<dbReference type="SUPFAM" id="SSF54637">
    <property type="entry name" value="Thioesterase/thiol ester dehydrase-isomerase"/>
    <property type="match status" value="1"/>
</dbReference>
<organism evidence="3">
    <name type="scientific">Caldilineaceae bacterium SB0664_bin_27</name>
    <dbReference type="NCBI Taxonomy" id="2605260"/>
    <lineage>
        <taxon>Bacteria</taxon>
        <taxon>Bacillati</taxon>
        <taxon>Chloroflexota</taxon>
        <taxon>Caldilineae</taxon>
        <taxon>Caldilineales</taxon>
        <taxon>Caldilineaceae</taxon>
    </lineage>
</organism>
<dbReference type="GO" id="GO:0047617">
    <property type="term" value="F:fatty acyl-CoA hydrolase activity"/>
    <property type="evidence" value="ECO:0007669"/>
    <property type="project" value="TreeGrafter"/>
</dbReference>
<dbReference type="Gene3D" id="3.10.129.10">
    <property type="entry name" value="Hotdog Thioesterase"/>
    <property type="match status" value="1"/>
</dbReference>
<accession>A0A6B0YQQ7</accession>
<dbReference type="InterPro" id="IPR006684">
    <property type="entry name" value="YbgC/YbaW"/>
</dbReference>
<dbReference type="AlphaFoldDB" id="A0A6B0YQQ7"/>
<dbReference type="InterPro" id="IPR029069">
    <property type="entry name" value="HotDog_dom_sf"/>
</dbReference>
<protein>
    <submittedName>
        <fullName evidence="3">Acyl-CoA thioesterase</fullName>
    </submittedName>
</protein>
<dbReference type="CDD" id="cd00586">
    <property type="entry name" value="4HBT"/>
    <property type="match status" value="1"/>
</dbReference>
<dbReference type="InterPro" id="IPR050563">
    <property type="entry name" value="4-hydroxybenzoyl-CoA_TE"/>
</dbReference>
<dbReference type="PANTHER" id="PTHR31793:SF27">
    <property type="entry name" value="NOVEL THIOESTERASE SUPERFAMILY DOMAIN AND SAPOSIN A-TYPE DOMAIN CONTAINING PROTEIN (0610012H03RIK)"/>
    <property type="match status" value="1"/>
</dbReference>
<keyword evidence="2" id="KW-0378">Hydrolase</keyword>
<evidence type="ECO:0000313" key="3">
    <source>
        <dbReference type="EMBL" id="MXY92957.1"/>
    </source>
</evidence>
<name>A0A6B0YQQ7_9CHLR</name>
<dbReference type="PANTHER" id="PTHR31793">
    <property type="entry name" value="4-HYDROXYBENZOYL-COA THIOESTERASE FAMILY MEMBER"/>
    <property type="match status" value="1"/>
</dbReference>
<dbReference type="Pfam" id="PF13279">
    <property type="entry name" value="4HBT_2"/>
    <property type="match status" value="1"/>
</dbReference>
<dbReference type="PIRSF" id="PIRSF003230">
    <property type="entry name" value="YbgC"/>
    <property type="match status" value="1"/>
</dbReference>